<evidence type="ECO:0000256" key="10">
    <source>
        <dbReference type="ARBA" id="ARBA00022842"/>
    </source>
</evidence>
<dbReference type="InterPro" id="IPR059000">
    <property type="entry name" value="ATPase_P-type_domA"/>
</dbReference>
<evidence type="ECO:0000256" key="8">
    <source>
        <dbReference type="ARBA" id="ARBA00022741"/>
    </source>
</evidence>
<feature type="binding site" evidence="16">
    <location>
        <position position="396"/>
    </location>
    <ligand>
        <name>ATP</name>
        <dbReference type="ChEBI" id="CHEBI:30616"/>
    </ligand>
</feature>
<dbReference type="Gene3D" id="3.40.50.1000">
    <property type="entry name" value="HAD superfamily/HAD-like"/>
    <property type="match status" value="1"/>
</dbReference>
<dbReference type="AlphaFoldDB" id="A0A2N5CIC1"/>
<protein>
    <recommendedName>
        <fullName evidence="16">Potassium-transporting ATPase ATP-binding subunit</fullName>
        <ecNumber evidence="16">7.2.2.6</ecNumber>
    </recommendedName>
    <alternativeName>
        <fullName evidence="16">ATP phosphohydrolase [potassium-transporting] B chain</fullName>
    </alternativeName>
    <alternativeName>
        <fullName evidence="16">Potassium-binding and translocating subunit B</fullName>
    </alternativeName>
    <alternativeName>
        <fullName evidence="16">Potassium-translocating ATPase B chain</fullName>
    </alternativeName>
</protein>
<feature type="transmembrane region" description="Helical" evidence="16">
    <location>
        <begin position="679"/>
        <end position="699"/>
    </location>
</feature>
<feature type="binding site" evidence="16">
    <location>
        <position position="392"/>
    </location>
    <ligand>
        <name>ATP</name>
        <dbReference type="ChEBI" id="CHEBI:30616"/>
    </ligand>
</feature>
<keyword evidence="11 16" id="KW-0630">Potassium</keyword>
<dbReference type="GO" id="GO:0016887">
    <property type="term" value="F:ATP hydrolysis activity"/>
    <property type="evidence" value="ECO:0007669"/>
    <property type="project" value="InterPro"/>
</dbReference>
<keyword evidence="10 16" id="KW-0460">Magnesium</keyword>
<gene>
    <name evidence="16 19" type="primary">kdpB</name>
    <name evidence="19" type="ORF">CYJ10_01235</name>
</gene>
<feature type="domain" description="P-type ATPase A" evidence="18">
    <location>
        <begin position="158"/>
        <end position="250"/>
    </location>
</feature>
<evidence type="ECO:0000256" key="11">
    <source>
        <dbReference type="ARBA" id="ARBA00022958"/>
    </source>
</evidence>
<evidence type="ECO:0000259" key="18">
    <source>
        <dbReference type="Pfam" id="PF00122"/>
    </source>
</evidence>
<keyword evidence="7 16" id="KW-0479">Metal-binding</keyword>
<dbReference type="FunFam" id="2.70.150.10:FF:000010">
    <property type="entry name" value="Potassium-transporting ATPase ATP-binding subunit"/>
    <property type="match status" value="1"/>
</dbReference>
<dbReference type="FunFam" id="3.40.1110.10:FF:000007">
    <property type="entry name" value="Potassium-transporting ATPase ATP-binding subunit"/>
    <property type="match status" value="1"/>
</dbReference>
<name>A0A2N5CIC1_9BURK</name>
<dbReference type="Proteomes" id="UP000234341">
    <property type="component" value="Unassembled WGS sequence"/>
</dbReference>
<dbReference type="Gene3D" id="2.70.150.10">
    <property type="entry name" value="Calcium-transporting ATPase, cytoplasmic transduction domain A"/>
    <property type="match status" value="1"/>
</dbReference>
<dbReference type="SUPFAM" id="SSF56784">
    <property type="entry name" value="HAD-like"/>
    <property type="match status" value="1"/>
</dbReference>
<dbReference type="EMBL" id="PJRP01000001">
    <property type="protein sequence ID" value="PLQ01961.1"/>
    <property type="molecule type" value="Genomic_DNA"/>
</dbReference>
<keyword evidence="13 16" id="KW-1133">Transmembrane helix</keyword>
<evidence type="ECO:0000256" key="1">
    <source>
        <dbReference type="ARBA" id="ARBA00004651"/>
    </source>
</evidence>
<keyword evidence="15 16" id="KW-0472">Membrane</keyword>
<evidence type="ECO:0000256" key="2">
    <source>
        <dbReference type="ARBA" id="ARBA00022448"/>
    </source>
</evidence>
<evidence type="ECO:0000313" key="19">
    <source>
        <dbReference type="EMBL" id="PLQ01961.1"/>
    </source>
</evidence>
<dbReference type="InterPro" id="IPR023298">
    <property type="entry name" value="ATPase_P-typ_TM_dom_sf"/>
</dbReference>
<keyword evidence="14 16" id="KW-0406">Ion transport</keyword>
<dbReference type="NCBIfam" id="TIGR01494">
    <property type="entry name" value="ATPase_P-type"/>
    <property type="match status" value="2"/>
</dbReference>
<dbReference type="SUPFAM" id="SSF81653">
    <property type="entry name" value="Calcium ATPase, transduction domain A"/>
    <property type="match status" value="1"/>
</dbReference>
<dbReference type="InterPro" id="IPR001757">
    <property type="entry name" value="P_typ_ATPase"/>
</dbReference>
<dbReference type="Pfam" id="PF00702">
    <property type="entry name" value="Hydrolase"/>
    <property type="match status" value="1"/>
</dbReference>
<dbReference type="InterPro" id="IPR023214">
    <property type="entry name" value="HAD_sf"/>
</dbReference>
<dbReference type="SFLD" id="SFLDF00027">
    <property type="entry name" value="p-type_atpase"/>
    <property type="match status" value="1"/>
</dbReference>
<dbReference type="GO" id="GO:0005886">
    <property type="term" value="C:plasma membrane"/>
    <property type="evidence" value="ECO:0007669"/>
    <property type="project" value="UniProtKB-SubCell"/>
</dbReference>
<feature type="transmembrane region" description="Helical" evidence="16">
    <location>
        <begin position="261"/>
        <end position="281"/>
    </location>
</feature>
<feature type="region of interest" description="Disordered" evidence="17">
    <location>
        <begin position="1"/>
        <end position="45"/>
    </location>
</feature>
<dbReference type="Gene3D" id="3.40.1110.10">
    <property type="entry name" value="Calcium-transporting ATPase, cytoplasmic domain N"/>
    <property type="match status" value="1"/>
</dbReference>
<evidence type="ECO:0000256" key="6">
    <source>
        <dbReference type="ARBA" id="ARBA00022692"/>
    </source>
</evidence>
<feature type="binding site" evidence="16">
    <location>
        <position position="585"/>
    </location>
    <ligand>
        <name>Mg(2+)</name>
        <dbReference type="ChEBI" id="CHEBI:18420"/>
    </ligand>
</feature>
<dbReference type="Pfam" id="PF00122">
    <property type="entry name" value="E1-E2_ATPase"/>
    <property type="match status" value="1"/>
</dbReference>
<evidence type="ECO:0000256" key="12">
    <source>
        <dbReference type="ARBA" id="ARBA00022967"/>
    </source>
</evidence>
<feature type="transmembrane region" description="Helical" evidence="16">
    <location>
        <begin position="301"/>
        <end position="324"/>
    </location>
</feature>
<dbReference type="GO" id="GO:0000287">
    <property type="term" value="F:magnesium ion binding"/>
    <property type="evidence" value="ECO:0007669"/>
    <property type="project" value="UniProtKB-UniRule"/>
</dbReference>
<feature type="active site" description="4-aspartylphosphate intermediate" evidence="16">
    <location>
        <position position="355"/>
    </location>
</feature>
<dbReference type="InterPro" id="IPR044492">
    <property type="entry name" value="P_typ_ATPase_HD_dom"/>
</dbReference>
<keyword evidence="5 16" id="KW-0597">Phosphoprotein</keyword>
<keyword evidence="9 16" id="KW-0067">ATP-binding</keyword>
<dbReference type="InterPro" id="IPR036412">
    <property type="entry name" value="HAD-like_sf"/>
</dbReference>
<evidence type="ECO:0000256" key="4">
    <source>
        <dbReference type="ARBA" id="ARBA00022538"/>
    </source>
</evidence>
<evidence type="ECO:0000256" key="16">
    <source>
        <dbReference type="HAMAP-Rule" id="MF_00285"/>
    </source>
</evidence>
<evidence type="ECO:0000256" key="14">
    <source>
        <dbReference type="ARBA" id="ARBA00023065"/>
    </source>
</evidence>
<dbReference type="EC" id="7.2.2.6" evidence="16"/>
<evidence type="ECO:0000256" key="3">
    <source>
        <dbReference type="ARBA" id="ARBA00022475"/>
    </source>
</evidence>
<evidence type="ECO:0000256" key="5">
    <source>
        <dbReference type="ARBA" id="ARBA00022553"/>
    </source>
</evidence>
<dbReference type="InterPro" id="IPR006391">
    <property type="entry name" value="P-type_ATPase_bsu_IA"/>
</dbReference>
<dbReference type="GO" id="GO:0005524">
    <property type="term" value="F:ATP binding"/>
    <property type="evidence" value="ECO:0007669"/>
    <property type="project" value="UniProtKB-UniRule"/>
</dbReference>
<comment type="subunit">
    <text evidence="16">The system is composed of three essential subunits: KdpA, KdpB and KdpC.</text>
</comment>
<dbReference type="CDD" id="cd02078">
    <property type="entry name" value="P-type_ATPase_K"/>
    <property type="match status" value="1"/>
</dbReference>
<feature type="binding site" evidence="16">
    <location>
        <begin position="428"/>
        <end position="435"/>
    </location>
    <ligand>
        <name>ATP</name>
        <dbReference type="ChEBI" id="CHEBI:30616"/>
    </ligand>
</feature>
<keyword evidence="12 16" id="KW-1278">Translocase</keyword>
<dbReference type="PRINTS" id="PR00119">
    <property type="entry name" value="CATATPASE"/>
</dbReference>
<evidence type="ECO:0000256" key="15">
    <source>
        <dbReference type="ARBA" id="ARBA00023136"/>
    </source>
</evidence>
<dbReference type="InterPro" id="IPR023299">
    <property type="entry name" value="ATPase_P-typ_cyto_dom_N"/>
</dbReference>
<organism evidence="19 20">
    <name type="scientific">Cupriavidus pauculus</name>
    <dbReference type="NCBI Taxonomy" id="82633"/>
    <lineage>
        <taxon>Bacteria</taxon>
        <taxon>Pseudomonadati</taxon>
        <taxon>Pseudomonadota</taxon>
        <taxon>Betaproteobacteria</taxon>
        <taxon>Burkholderiales</taxon>
        <taxon>Burkholderiaceae</taxon>
        <taxon>Cupriavidus</taxon>
    </lineage>
</organism>
<feature type="binding site" evidence="16">
    <location>
        <position position="450"/>
    </location>
    <ligand>
        <name>ATP</name>
        <dbReference type="ChEBI" id="CHEBI:30616"/>
    </ligand>
</feature>
<evidence type="ECO:0000313" key="20">
    <source>
        <dbReference type="Proteomes" id="UP000234341"/>
    </source>
</evidence>
<dbReference type="PROSITE" id="PS00154">
    <property type="entry name" value="ATPASE_E1_E2"/>
    <property type="match status" value="1"/>
</dbReference>
<comment type="function">
    <text evidence="16">Part of the high-affinity ATP-driven potassium transport (or Kdp) system, which catalyzes the hydrolysis of ATP coupled with the electrogenic transport of potassium into the cytoplasm. This subunit is responsible for energy coupling to the transport system and for the release of the potassium ions to the cytoplasm.</text>
</comment>
<comment type="caution">
    <text evidence="19">The sequence shown here is derived from an EMBL/GenBank/DDBJ whole genome shotgun (WGS) entry which is preliminary data.</text>
</comment>
<dbReference type="PANTHER" id="PTHR43743:SF1">
    <property type="entry name" value="POTASSIUM-TRANSPORTING ATPASE ATP-BINDING SUBUNIT"/>
    <property type="match status" value="1"/>
</dbReference>
<feature type="compositionally biased region" description="Polar residues" evidence="17">
    <location>
        <begin position="1"/>
        <end position="13"/>
    </location>
</feature>
<dbReference type="GO" id="GO:0008556">
    <property type="term" value="F:P-type potassium transmembrane transporter activity"/>
    <property type="evidence" value="ECO:0007669"/>
    <property type="project" value="UniProtKB-UniRule"/>
</dbReference>
<dbReference type="RefSeq" id="WP_101679762.1">
    <property type="nucleotide sequence ID" value="NZ_PJRP01000001.1"/>
</dbReference>
<dbReference type="SFLD" id="SFLDG00002">
    <property type="entry name" value="C1.7:_P-type_atpase_like"/>
    <property type="match status" value="1"/>
</dbReference>
<proteinExistence type="inferred from homology"/>
<feature type="transmembrane region" description="Helical" evidence="16">
    <location>
        <begin position="638"/>
        <end position="659"/>
    </location>
</feature>
<sequence length="745" mass="78502">MQQQSPATRNTPAAPSRPTGTAPNATTTAVSGGVPHHPRPARGMFSPELVKPAMLDALRKLTPRAQLRNPVMFVVYAGSILTTILFLRAWLSPVHGGESAGFILAVAVWLWFTVLFANFAEALAEGRSKQQAAALRGLKTTTMARVVRRGRGDARAPGATEPVIATDLRRGDIVLVEAGEMIPGDGEVIEGVASVDESAITGESAPVIRESGGDFSSVTGGTRVLSDWIVVRITTNPGESFIDRMISMVEGAKRQKTPNELALTILLVGLTLVLLLATATLQPYSLYAVLVTKAGVPVSVTVLVALLVCLIPTTIGGLLSAIGVAGMSRMMEANVIATSGRAVEAAGDVDVLLLDKTGTITHGNRQAARFICAPGVNERQLAEAAWLSSLADETPEGRSIVALARQQPGVTAPEMGTRGLAAPVFVPFTAQTRMSGVDVAQGNVVRSVRKGAADAVRRYVTERAGKFPEAVMQAVDDVARAGSTPLVVAEALSEGTEDSVRVLGVVELKDIVKTGIRERFGELRKMGIRTVMITGDNRLTAASIAAEAGVDDFLAEATPEAKLALIREYQAQGRLVAMTGDGTNDAPALAQADVAVAMNSGTQAAREAGNMVDLDSNPTKLIEIVEIGKQMLMTRGSLTTFSVANDVAKYFAIIPAAFATTYPQLNLLNVMHLSTPASAIMSAVIFNALIIVALIPLALRGVVYRPLGAAILLRRNLLIYGLGGILVPFVGIKLIDLFLTMFGWI</sequence>
<dbReference type="SUPFAM" id="SSF81660">
    <property type="entry name" value="Metal cation-transporting ATPase, ATP-binding domain N"/>
    <property type="match status" value="1"/>
</dbReference>
<keyword evidence="8 16" id="KW-0547">Nucleotide-binding</keyword>
<feature type="compositionally biased region" description="Low complexity" evidence="17">
    <location>
        <begin position="18"/>
        <end position="29"/>
    </location>
</feature>
<feature type="binding site" evidence="16">
    <location>
        <position position="581"/>
    </location>
    <ligand>
        <name>Mg(2+)</name>
        <dbReference type="ChEBI" id="CHEBI:18420"/>
    </ligand>
</feature>
<comment type="catalytic activity">
    <reaction evidence="16">
        <text>K(+)(out) + ATP + H2O = K(+)(in) + ADP + phosphate + H(+)</text>
        <dbReference type="Rhea" id="RHEA:16777"/>
        <dbReference type="ChEBI" id="CHEBI:15377"/>
        <dbReference type="ChEBI" id="CHEBI:15378"/>
        <dbReference type="ChEBI" id="CHEBI:29103"/>
        <dbReference type="ChEBI" id="CHEBI:30616"/>
        <dbReference type="ChEBI" id="CHEBI:43474"/>
        <dbReference type="ChEBI" id="CHEBI:456216"/>
        <dbReference type="EC" id="7.2.2.6"/>
    </reaction>
</comment>
<comment type="subcellular location">
    <subcellularLocation>
        <location evidence="1 16">Cell membrane</location>
        <topology evidence="1 16">Multi-pass membrane protein</topology>
    </subcellularLocation>
</comment>
<evidence type="ECO:0000256" key="13">
    <source>
        <dbReference type="ARBA" id="ARBA00022989"/>
    </source>
</evidence>
<feature type="transmembrane region" description="Helical" evidence="16">
    <location>
        <begin position="102"/>
        <end position="120"/>
    </location>
</feature>
<keyword evidence="2 16" id="KW-0813">Transport</keyword>
<dbReference type="PANTHER" id="PTHR43743">
    <property type="entry name" value="POTASSIUM-TRANSPORTING ATPASE ATP-BINDING SUBUNIT"/>
    <property type="match status" value="1"/>
</dbReference>
<dbReference type="InterPro" id="IPR018303">
    <property type="entry name" value="ATPase_P-typ_P_site"/>
</dbReference>
<dbReference type="HAMAP" id="MF_00285">
    <property type="entry name" value="KdpB"/>
    <property type="match status" value="1"/>
</dbReference>
<dbReference type="InterPro" id="IPR008250">
    <property type="entry name" value="ATPase_P-typ_transduc_dom_A_sf"/>
</dbReference>
<dbReference type="OrthoDB" id="9814270at2"/>
<accession>A0A2N5CIC1</accession>
<evidence type="ECO:0000256" key="17">
    <source>
        <dbReference type="SAM" id="MobiDB-lite"/>
    </source>
</evidence>
<feature type="transmembrane region" description="Helical" evidence="16">
    <location>
        <begin position="70"/>
        <end position="90"/>
    </location>
</feature>
<dbReference type="SFLD" id="SFLDS00003">
    <property type="entry name" value="Haloacid_Dehalogenase"/>
    <property type="match status" value="1"/>
</dbReference>
<dbReference type="STRING" id="82633.GCA_000974605_00235"/>
<feature type="transmembrane region" description="Helical" evidence="16">
    <location>
        <begin position="719"/>
        <end position="744"/>
    </location>
</feature>
<keyword evidence="4 16" id="KW-0633">Potassium transport</keyword>
<evidence type="ECO:0000256" key="9">
    <source>
        <dbReference type="ARBA" id="ARBA00022840"/>
    </source>
</evidence>
<keyword evidence="6 16" id="KW-0812">Transmembrane</keyword>
<keyword evidence="3 16" id="KW-1003">Cell membrane</keyword>
<reference evidence="19 20" key="1">
    <citation type="submission" date="2017-12" db="EMBL/GenBank/DDBJ databases">
        <title>Genome sequence of the active heterotrophic nitrifier-denitrifier, Cupriavidus pauculus UM1.</title>
        <authorList>
            <person name="Putonti C."/>
            <person name="Castignetti D."/>
        </authorList>
    </citation>
    <scope>NUCLEOTIDE SEQUENCE [LARGE SCALE GENOMIC DNA]</scope>
    <source>
        <strain evidence="19 20">UM1</strain>
    </source>
</reference>
<evidence type="ECO:0000256" key="7">
    <source>
        <dbReference type="ARBA" id="ARBA00022723"/>
    </source>
</evidence>
<dbReference type="NCBIfam" id="TIGR01497">
    <property type="entry name" value="kdpB"/>
    <property type="match status" value="1"/>
</dbReference>
<dbReference type="SUPFAM" id="SSF81665">
    <property type="entry name" value="Calcium ATPase, transmembrane domain M"/>
    <property type="match status" value="1"/>
</dbReference>
<comment type="similarity">
    <text evidence="16">Belongs to the cation transport ATPase (P-type) (TC 3.A.3) family. Type IA subfamily.</text>
</comment>